<evidence type="ECO:0000256" key="8">
    <source>
        <dbReference type="HAMAP-Rule" id="MF_00197"/>
    </source>
</evidence>
<evidence type="ECO:0000256" key="5">
    <source>
        <dbReference type="ARBA" id="ARBA00023154"/>
    </source>
</evidence>
<evidence type="ECO:0000256" key="2">
    <source>
        <dbReference type="ARBA" id="ARBA00010219"/>
    </source>
</evidence>
<feature type="active site" description="Proton acceptor" evidence="8">
    <location>
        <position position="222"/>
    </location>
</feature>
<sequence>MTYRFTKMQGCGNDYLYFDCFAQSVTDPAGLARRFSDRHFGVGSDGVILILPSEVADARMRIFNADGSEGKMCGNGVRCVGKYLYDSGRCKKTALRIETGSGIKTLQLEVAGGVARRATVGMGPPDLRPAAVPVLLQGERVVNAPVKIGGQRWQITCVSMGNPHCVVFVDCVDELDLTVLGPLFAGSGLFPEGINAEFVQPLGERAIKMRVYERGSGETLACGTGACAAAVAAIAAGRCRREEEIAVSLPGGQLQVRWGERECYLSGPAETVFCGQLEW</sequence>
<feature type="binding site" evidence="8">
    <location>
        <begin position="74"/>
        <end position="75"/>
    </location>
    <ligand>
        <name>substrate</name>
    </ligand>
</feature>
<comment type="pathway">
    <text evidence="1 8">Amino-acid biosynthesis; L-lysine biosynthesis via DAP pathway; DL-2,6-diaminopimelate from LL-2,6-diaminopimelate: step 1/1.</text>
</comment>
<dbReference type="RefSeq" id="WP_242861701.1">
    <property type="nucleotide sequence ID" value="NZ_FQVY01000002.1"/>
</dbReference>
<feature type="binding site" evidence="8">
    <location>
        <begin position="213"/>
        <end position="214"/>
    </location>
    <ligand>
        <name>substrate</name>
    </ligand>
</feature>
<comment type="catalytic activity">
    <reaction evidence="7 8">
        <text>(2S,6S)-2,6-diaminopimelate = meso-2,6-diaminopimelate</text>
        <dbReference type="Rhea" id="RHEA:15393"/>
        <dbReference type="ChEBI" id="CHEBI:57609"/>
        <dbReference type="ChEBI" id="CHEBI:57791"/>
        <dbReference type="EC" id="5.1.1.7"/>
    </reaction>
</comment>
<dbReference type="GO" id="GO:0005829">
    <property type="term" value="C:cytosol"/>
    <property type="evidence" value="ECO:0007669"/>
    <property type="project" value="TreeGrafter"/>
</dbReference>
<dbReference type="PANTHER" id="PTHR31689">
    <property type="entry name" value="DIAMINOPIMELATE EPIMERASE, CHLOROPLASTIC"/>
    <property type="match status" value="1"/>
</dbReference>
<comment type="function">
    <text evidence="8">Catalyzes the stereoinversion of LL-2,6-diaminopimelate (L,L-DAP) to meso-diaminopimelate (meso-DAP), a precursor of L-lysine and an essential component of the bacterial peptidoglycan.</text>
</comment>
<protein>
    <recommendedName>
        <fullName evidence="3 8">Diaminopimelate epimerase</fullName>
        <shortName evidence="8">DAP epimerase</shortName>
        <ecNumber evidence="3 8">5.1.1.7</ecNumber>
    </recommendedName>
    <alternativeName>
        <fullName evidence="8">PLP-independent amino acid racemase</fullName>
    </alternativeName>
</protein>
<feature type="binding site" evidence="8">
    <location>
        <begin position="223"/>
        <end position="224"/>
    </location>
    <ligand>
        <name>substrate</name>
    </ligand>
</feature>
<comment type="caution">
    <text evidence="10">The sequence shown here is derived from an EMBL/GenBank/DDBJ whole genome shotgun (WGS) entry which is preliminary data.</text>
</comment>
<evidence type="ECO:0000256" key="3">
    <source>
        <dbReference type="ARBA" id="ARBA00013080"/>
    </source>
</evidence>
<dbReference type="HAMAP" id="MF_00197">
    <property type="entry name" value="DAP_epimerase"/>
    <property type="match status" value="1"/>
</dbReference>
<dbReference type="Pfam" id="PF01678">
    <property type="entry name" value="DAP_epimerase"/>
    <property type="match status" value="2"/>
</dbReference>
<dbReference type="InterPro" id="IPR018510">
    <property type="entry name" value="DAP_epimerase_AS"/>
</dbReference>
<evidence type="ECO:0000256" key="4">
    <source>
        <dbReference type="ARBA" id="ARBA00022605"/>
    </source>
</evidence>
<evidence type="ECO:0000256" key="6">
    <source>
        <dbReference type="ARBA" id="ARBA00023235"/>
    </source>
</evidence>
<keyword evidence="8" id="KW-0963">Cytoplasm</keyword>
<keyword evidence="4 8" id="KW-0028">Amino-acid biosynthesis</keyword>
<feature type="active site" description="Proton donor" evidence="8">
    <location>
        <position position="73"/>
    </location>
</feature>
<evidence type="ECO:0000313" key="10">
    <source>
        <dbReference type="EMBL" id="SHG11993.1"/>
    </source>
</evidence>
<evidence type="ECO:0000256" key="9">
    <source>
        <dbReference type="PROSITE-ProRule" id="PRU10125"/>
    </source>
</evidence>
<gene>
    <name evidence="8" type="primary">dapF</name>
    <name evidence="10" type="ORF">SAMN05444424_1541</name>
</gene>
<dbReference type="PROSITE" id="PS01326">
    <property type="entry name" value="DAP_EPIMERASE"/>
    <property type="match status" value="1"/>
</dbReference>
<keyword evidence="5 8" id="KW-0457">Lysine biosynthesis</keyword>
<feature type="active site" evidence="9">
    <location>
        <position position="73"/>
    </location>
</feature>
<dbReference type="EC" id="5.1.1.7" evidence="3 8"/>
<feature type="binding site" evidence="8">
    <location>
        <position position="162"/>
    </location>
    <ligand>
        <name>substrate</name>
    </ligand>
</feature>
<evidence type="ECO:0000256" key="7">
    <source>
        <dbReference type="ARBA" id="ARBA00051712"/>
    </source>
</evidence>
<comment type="subcellular location">
    <subcellularLocation>
        <location evidence="8">Cytoplasm</location>
    </subcellularLocation>
</comment>
<dbReference type="NCBIfam" id="TIGR00652">
    <property type="entry name" value="DapF"/>
    <property type="match status" value="1"/>
</dbReference>
<reference evidence="11" key="1">
    <citation type="submission" date="2016-11" db="EMBL/GenBank/DDBJ databases">
        <authorList>
            <person name="Jaros S."/>
            <person name="Januszkiewicz K."/>
            <person name="Wedrychowicz H."/>
        </authorList>
    </citation>
    <scope>NUCLEOTIDE SEQUENCE [LARGE SCALE GENOMIC DNA]</scope>
    <source>
        <strain evidence="11">DSM 4029</strain>
    </source>
</reference>
<feature type="site" description="Could be important to modulate the pK values of the two catalytic cysteine residues" evidence="8">
    <location>
        <position position="164"/>
    </location>
</feature>
<evidence type="ECO:0000256" key="1">
    <source>
        <dbReference type="ARBA" id="ARBA00005196"/>
    </source>
</evidence>
<feature type="binding site" evidence="8">
    <location>
        <position position="64"/>
    </location>
    <ligand>
        <name>substrate</name>
    </ligand>
</feature>
<dbReference type="Proteomes" id="UP000184089">
    <property type="component" value="Unassembled WGS sequence"/>
</dbReference>
<comment type="similarity">
    <text evidence="2 8">Belongs to the diaminopimelate epimerase family.</text>
</comment>
<proteinExistence type="inferred from homology"/>
<dbReference type="SUPFAM" id="SSF54506">
    <property type="entry name" value="Diaminopimelate epimerase-like"/>
    <property type="match status" value="1"/>
</dbReference>
<keyword evidence="6 8" id="KW-0413">Isomerase</keyword>
<evidence type="ECO:0000313" key="11">
    <source>
        <dbReference type="Proteomes" id="UP000184089"/>
    </source>
</evidence>
<feature type="binding site" evidence="8">
    <location>
        <position position="195"/>
    </location>
    <ligand>
        <name>substrate</name>
    </ligand>
</feature>
<dbReference type="GO" id="GO:0009089">
    <property type="term" value="P:lysine biosynthetic process via diaminopimelate"/>
    <property type="evidence" value="ECO:0007669"/>
    <property type="project" value="UniProtKB-UniRule"/>
</dbReference>
<dbReference type="PANTHER" id="PTHR31689:SF0">
    <property type="entry name" value="DIAMINOPIMELATE EPIMERASE"/>
    <property type="match status" value="1"/>
</dbReference>
<feature type="site" description="Could be important to modulate the pK values of the two catalytic cysteine residues" evidence="8">
    <location>
        <position position="213"/>
    </location>
</feature>
<dbReference type="InterPro" id="IPR001653">
    <property type="entry name" value="DAP_epimerase_DapF"/>
</dbReference>
<name>A0AAQ1MDM8_9FIRM</name>
<dbReference type="AlphaFoldDB" id="A0AAQ1MDM8"/>
<dbReference type="EMBL" id="FQVY01000002">
    <property type="protein sequence ID" value="SHG11993.1"/>
    <property type="molecule type" value="Genomic_DNA"/>
</dbReference>
<organism evidence="10 11">
    <name type="scientific">Bittarella massiliensis</name>
    <name type="common">ex Durand et al. 2017</name>
    <dbReference type="NCBI Taxonomy" id="1720313"/>
    <lineage>
        <taxon>Bacteria</taxon>
        <taxon>Bacillati</taxon>
        <taxon>Bacillota</taxon>
        <taxon>Clostridia</taxon>
        <taxon>Eubacteriales</taxon>
        <taxon>Oscillospiraceae</taxon>
        <taxon>Bittarella (ex Durand et al. 2017)</taxon>
    </lineage>
</organism>
<feature type="binding site" evidence="8">
    <location>
        <position position="13"/>
    </location>
    <ligand>
        <name>substrate</name>
    </ligand>
</feature>
<accession>A0AAQ1MDM8</accession>
<dbReference type="Gene3D" id="3.10.310.10">
    <property type="entry name" value="Diaminopimelate Epimerase, Chain A, domain 1"/>
    <property type="match status" value="2"/>
</dbReference>
<dbReference type="GO" id="GO:0008837">
    <property type="term" value="F:diaminopimelate epimerase activity"/>
    <property type="evidence" value="ECO:0007669"/>
    <property type="project" value="UniProtKB-UniRule"/>
</dbReference>
<comment type="caution">
    <text evidence="8">Lacks conserved residue(s) required for the propagation of feature annotation.</text>
</comment>
<comment type="subunit">
    <text evidence="8">Homodimer.</text>
</comment>